<reference evidence="8" key="1">
    <citation type="submission" date="2007-06" db="EMBL/GenBank/DDBJ databases">
        <title>Complete sequence of Methanococcus aeolicus Nankai-3.</title>
        <authorList>
            <consortium name="US DOE Joint Genome Institute"/>
            <person name="Copeland A."/>
            <person name="Lucas S."/>
            <person name="Lapidus A."/>
            <person name="Barry K."/>
            <person name="Glavina del Rio T."/>
            <person name="Dalin E."/>
            <person name="Tice H."/>
            <person name="Pitluck S."/>
            <person name="Chain P."/>
            <person name="Malfatti S."/>
            <person name="Shin M."/>
            <person name="Vergez L."/>
            <person name="Schmutz J."/>
            <person name="Larimer F."/>
            <person name="Land M."/>
            <person name="Hauser L."/>
            <person name="Kyrpides N."/>
            <person name="Lykidis A."/>
            <person name="Sieprawska-Lupa M."/>
            <person name="Whitman W.B."/>
            <person name="Richardson P."/>
        </authorList>
    </citation>
    <scope>NUCLEOTIDE SEQUENCE [LARGE SCALE GENOMIC DNA]</scope>
    <source>
        <strain evidence="8">Nankai-3</strain>
    </source>
</reference>
<accession>A6UUY2</accession>
<keyword evidence="6 7" id="KW-0472">Membrane</keyword>
<feature type="transmembrane region" description="Helical" evidence="7">
    <location>
        <begin position="184"/>
        <end position="203"/>
    </location>
</feature>
<evidence type="ECO:0000256" key="5">
    <source>
        <dbReference type="ARBA" id="ARBA00022989"/>
    </source>
</evidence>
<dbReference type="HOGENOM" id="CLU_975256_0_0_2"/>
<feature type="transmembrane region" description="Helical" evidence="7">
    <location>
        <begin position="30"/>
        <end position="48"/>
    </location>
</feature>
<sequence>MEKMIINITNITNIININTIFIILEHSFNFFWMALPYILFGFILSTIIKMNINSNFKKRILHNLDGSIISLLILSFIGAILPLCSASGIPVANALNSKNANLGMSMAFIVSAASINPITIMLTLSMLGYEMTIIQILASLMLSILVGLLFYNEGAPIINYDIIVKNKNYHENFFEIFIGQLKKFLPSMVLGFLISGIIITFISKDAILLILSNNIYSYFYVSILRVFIFLCPHAMIPIIKSVAIEGIQKGLIISFLISAPTLGLPLLLTMKKGYGLKITLKYFGSVVLISALIGMIYDFIIR</sequence>
<gene>
    <name evidence="8" type="ordered locus">Maeo_0721</name>
</gene>
<evidence type="ECO:0000256" key="1">
    <source>
        <dbReference type="ARBA" id="ARBA00004651"/>
    </source>
</evidence>
<dbReference type="PANTHER" id="PTHR34184:SF4">
    <property type="entry name" value="UPF0718 PROTEIN YCGR"/>
    <property type="match status" value="1"/>
</dbReference>
<evidence type="ECO:0000313" key="8">
    <source>
        <dbReference type="EMBL" id="ABR56304.1"/>
    </source>
</evidence>
<protein>
    <submittedName>
        <fullName evidence="8">Permease</fullName>
    </submittedName>
</protein>
<keyword evidence="4 7" id="KW-0812">Transmembrane</keyword>
<dbReference type="STRING" id="419665.Maeo_0721"/>
<feature type="transmembrane region" description="Helical" evidence="7">
    <location>
        <begin position="251"/>
        <end position="270"/>
    </location>
</feature>
<organism evidence="8 9">
    <name type="scientific">Methanococcus aeolicus (strain ATCC BAA-1280 / DSM 17508 / OCM 812 / Nankai-3)</name>
    <dbReference type="NCBI Taxonomy" id="419665"/>
    <lineage>
        <taxon>Archaea</taxon>
        <taxon>Methanobacteriati</taxon>
        <taxon>Methanobacteriota</taxon>
        <taxon>Methanomada group</taxon>
        <taxon>Methanococci</taxon>
        <taxon>Methanococcales</taxon>
        <taxon>Methanococcaceae</taxon>
        <taxon>Methanococcus</taxon>
    </lineage>
</organism>
<feature type="transmembrane region" description="Helical" evidence="7">
    <location>
        <begin position="5"/>
        <end position="24"/>
    </location>
</feature>
<evidence type="ECO:0000256" key="2">
    <source>
        <dbReference type="ARBA" id="ARBA00006386"/>
    </source>
</evidence>
<proteinExistence type="inferred from homology"/>
<keyword evidence="3" id="KW-1003">Cell membrane</keyword>
<evidence type="ECO:0000256" key="6">
    <source>
        <dbReference type="ARBA" id="ARBA00023136"/>
    </source>
</evidence>
<comment type="subcellular location">
    <subcellularLocation>
        <location evidence="1">Cell membrane</location>
        <topology evidence="1">Multi-pass membrane protein</topology>
    </subcellularLocation>
</comment>
<dbReference type="AlphaFoldDB" id="A6UUY2"/>
<keyword evidence="9" id="KW-1185">Reference proteome</keyword>
<dbReference type="PANTHER" id="PTHR34184">
    <property type="entry name" value="UPF0718 PROTEIN YCGR"/>
    <property type="match status" value="1"/>
</dbReference>
<feature type="transmembrane region" description="Helical" evidence="7">
    <location>
        <begin position="131"/>
        <end position="151"/>
    </location>
</feature>
<feature type="transmembrane region" description="Helical" evidence="7">
    <location>
        <begin position="282"/>
        <end position="301"/>
    </location>
</feature>
<evidence type="ECO:0000256" key="7">
    <source>
        <dbReference type="SAM" id="Phobius"/>
    </source>
</evidence>
<evidence type="ECO:0000313" key="9">
    <source>
        <dbReference type="Proteomes" id="UP000001106"/>
    </source>
</evidence>
<dbReference type="EMBL" id="CP000743">
    <property type="protein sequence ID" value="ABR56304.1"/>
    <property type="molecule type" value="Genomic_DNA"/>
</dbReference>
<dbReference type="eggNOG" id="arCOG02712">
    <property type="taxonomic scope" value="Archaea"/>
</dbReference>
<keyword evidence="5 7" id="KW-1133">Transmembrane helix</keyword>
<dbReference type="InterPro" id="IPR052923">
    <property type="entry name" value="UPF0718"/>
</dbReference>
<dbReference type="KEGG" id="mae:Maeo_0721"/>
<feature type="transmembrane region" description="Helical" evidence="7">
    <location>
        <begin position="68"/>
        <end position="92"/>
    </location>
</feature>
<feature type="transmembrane region" description="Helical" evidence="7">
    <location>
        <begin position="215"/>
        <end position="239"/>
    </location>
</feature>
<evidence type="ECO:0000256" key="4">
    <source>
        <dbReference type="ARBA" id="ARBA00022692"/>
    </source>
</evidence>
<dbReference type="InterPro" id="IPR005524">
    <property type="entry name" value="DUF318"/>
</dbReference>
<dbReference type="Proteomes" id="UP000001106">
    <property type="component" value="Chromosome"/>
</dbReference>
<dbReference type="Pfam" id="PF03773">
    <property type="entry name" value="ArsP_1"/>
    <property type="match status" value="1"/>
</dbReference>
<evidence type="ECO:0000256" key="3">
    <source>
        <dbReference type="ARBA" id="ARBA00022475"/>
    </source>
</evidence>
<dbReference type="GO" id="GO:0005886">
    <property type="term" value="C:plasma membrane"/>
    <property type="evidence" value="ECO:0007669"/>
    <property type="project" value="UniProtKB-SubCell"/>
</dbReference>
<name>A6UUY2_META3</name>
<comment type="similarity">
    <text evidence="2">Belongs to the UPF0718 family.</text>
</comment>
<feature type="transmembrane region" description="Helical" evidence="7">
    <location>
        <begin position="104"/>
        <end position="124"/>
    </location>
</feature>